<dbReference type="OrthoDB" id="9811718at2"/>
<organism evidence="10 11">
    <name type="scientific">Thermanaerothrix daxensis</name>
    <dbReference type="NCBI Taxonomy" id="869279"/>
    <lineage>
        <taxon>Bacteria</taxon>
        <taxon>Bacillati</taxon>
        <taxon>Chloroflexota</taxon>
        <taxon>Anaerolineae</taxon>
        <taxon>Anaerolineales</taxon>
        <taxon>Anaerolineaceae</taxon>
        <taxon>Thermanaerothrix</taxon>
    </lineage>
</organism>
<dbReference type="GO" id="GO:0008137">
    <property type="term" value="F:NADH dehydrogenase (ubiquinone) activity"/>
    <property type="evidence" value="ECO:0007669"/>
    <property type="project" value="InterPro"/>
</dbReference>
<comment type="subcellular location">
    <subcellularLocation>
        <location evidence="1">Cell membrane</location>
        <topology evidence="1">Multi-pass membrane protein</topology>
    </subcellularLocation>
    <subcellularLocation>
        <location evidence="7">Membrane</location>
        <topology evidence="7">Multi-pass membrane protein</topology>
    </subcellularLocation>
</comment>
<feature type="transmembrane region" description="Helical" evidence="8">
    <location>
        <begin position="205"/>
        <end position="230"/>
    </location>
</feature>
<evidence type="ECO:0000256" key="4">
    <source>
        <dbReference type="ARBA" id="ARBA00022692"/>
    </source>
</evidence>
<feature type="transmembrane region" description="Helical" evidence="8">
    <location>
        <begin position="449"/>
        <end position="470"/>
    </location>
</feature>
<feature type="transmembrane region" description="Helical" evidence="8">
    <location>
        <begin position="108"/>
        <end position="127"/>
    </location>
</feature>
<evidence type="ECO:0000256" key="5">
    <source>
        <dbReference type="ARBA" id="ARBA00022989"/>
    </source>
</evidence>
<evidence type="ECO:0000313" key="11">
    <source>
        <dbReference type="Proteomes" id="UP000050544"/>
    </source>
</evidence>
<evidence type="ECO:0000259" key="9">
    <source>
        <dbReference type="Pfam" id="PF00361"/>
    </source>
</evidence>
<feature type="transmembrane region" description="Helical" evidence="8">
    <location>
        <begin position="326"/>
        <end position="345"/>
    </location>
</feature>
<feature type="transmembrane region" description="Helical" evidence="8">
    <location>
        <begin position="6"/>
        <end position="26"/>
    </location>
</feature>
<accession>A0A0P6YGD4</accession>
<feature type="transmembrane region" description="Helical" evidence="8">
    <location>
        <begin position="133"/>
        <end position="151"/>
    </location>
</feature>
<comment type="similarity">
    <text evidence="2">Belongs to the CPA3 antiporters (TC 2.A.63) subunit D family.</text>
</comment>
<dbReference type="Pfam" id="PF00361">
    <property type="entry name" value="Proton_antipo_M"/>
    <property type="match status" value="1"/>
</dbReference>
<feature type="transmembrane region" description="Helical" evidence="8">
    <location>
        <begin position="163"/>
        <end position="185"/>
    </location>
</feature>
<keyword evidence="10" id="KW-0830">Ubiquinone</keyword>
<feature type="transmembrane region" description="Helical" evidence="8">
    <location>
        <begin position="242"/>
        <end position="267"/>
    </location>
</feature>
<dbReference type="NCBIfam" id="NF009306">
    <property type="entry name" value="PRK12663.1"/>
    <property type="match status" value="1"/>
</dbReference>
<keyword evidence="11" id="KW-1185">Reference proteome</keyword>
<feature type="transmembrane region" description="Helical" evidence="8">
    <location>
        <begin position="404"/>
        <end position="428"/>
    </location>
</feature>
<dbReference type="PRINTS" id="PR01437">
    <property type="entry name" value="NUOXDRDTASE4"/>
</dbReference>
<evidence type="ECO:0000313" key="10">
    <source>
        <dbReference type="EMBL" id="KPL84033.1"/>
    </source>
</evidence>
<dbReference type="RefSeq" id="WP_054520472.1">
    <property type="nucleotide sequence ID" value="NZ_LGKO01000002.1"/>
</dbReference>
<keyword evidence="6 8" id="KW-0472">Membrane</keyword>
<feature type="transmembrane region" description="Helical" evidence="8">
    <location>
        <begin position="73"/>
        <end position="96"/>
    </location>
</feature>
<feature type="transmembrane region" description="Helical" evidence="8">
    <location>
        <begin position="33"/>
        <end position="53"/>
    </location>
</feature>
<evidence type="ECO:0000256" key="2">
    <source>
        <dbReference type="ARBA" id="ARBA00005346"/>
    </source>
</evidence>
<evidence type="ECO:0000256" key="1">
    <source>
        <dbReference type="ARBA" id="ARBA00004651"/>
    </source>
</evidence>
<dbReference type="AlphaFoldDB" id="A0A0P6YGD4"/>
<dbReference type="InterPro" id="IPR001750">
    <property type="entry name" value="ND/Mrp_TM"/>
</dbReference>
<proteinExistence type="inferred from homology"/>
<feature type="transmembrane region" description="Helical" evidence="8">
    <location>
        <begin position="273"/>
        <end position="293"/>
    </location>
</feature>
<keyword evidence="4 7" id="KW-0812">Transmembrane</keyword>
<dbReference type="STRING" id="869279.SE15_02270"/>
<dbReference type="GO" id="GO:0042773">
    <property type="term" value="P:ATP synthesis coupled electron transport"/>
    <property type="evidence" value="ECO:0007669"/>
    <property type="project" value="InterPro"/>
</dbReference>
<feature type="transmembrane region" description="Helical" evidence="8">
    <location>
        <begin position="366"/>
        <end position="384"/>
    </location>
</feature>
<protein>
    <submittedName>
        <fullName evidence="10">NADH/ubiquinone/plastoquinone</fullName>
    </submittedName>
</protein>
<dbReference type="PANTHER" id="PTHR42703">
    <property type="entry name" value="NADH DEHYDROGENASE"/>
    <property type="match status" value="1"/>
</dbReference>
<comment type="caution">
    <text evidence="10">The sequence shown here is derived from an EMBL/GenBank/DDBJ whole genome shotgun (WGS) entry which is preliminary data.</text>
</comment>
<evidence type="ECO:0000256" key="3">
    <source>
        <dbReference type="ARBA" id="ARBA00022475"/>
    </source>
</evidence>
<dbReference type="InterPro" id="IPR003918">
    <property type="entry name" value="NADH_UbQ_OxRdtase"/>
</dbReference>
<dbReference type="PANTHER" id="PTHR42703:SF1">
    <property type="entry name" value="NA(+)_H(+) ANTIPORTER SUBUNIT D1"/>
    <property type="match status" value="1"/>
</dbReference>
<dbReference type="EMBL" id="LGKO01000002">
    <property type="protein sequence ID" value="KPL84033.1"/>
    <property type="molecule type" value="Genomic_DNA"/>
</dbReference>
<dbReference type="GO" id="GO:0005886">
    <property type="term" value="C:plasma membrane"/>
    <property type="evidence" value="ECO:0007669"/>
    <property type="project" value="UniProtKB-SubCell"/>
</dbReference>
<name>A0A0P6YGD4_9CHLR</name>
<sequence length="499" mass="53750">MGDYLVLFPLIVPLFFAILSLFAWRAITWQRGLAVVGTLILFSSGIALLDVVIHEGIRTVQIGNWPPPYGISLVVDAFSAFMVVIAGGLAFLIAVFSLGSMDEARLRYGFYPLFFVLLMGVCGAFITGDIFNLYVWFEVMLMASFVLMALGGERAQLEGALKYVILNLLSSALFLSATAVLYSLTGTLNMADLSIRLRTTIAPDLVTTVAVMYLIAFSIKAAVFPLFFWLPASYHTPPVTVTALFSGLLTKVGVYALIRVFTLLFLADVAFTHTLILALGGFTMVTGVLGAAAQYDIRRLLSFHIISQIGYLLMGLGLFTQSALAATLYFMVHVIIAKAVLFLIAELLYRMGGSFDLRHLGGFYRAYPWLALGFLLPALSLAGVPPLSGFFGKLALVQAGLVEGQFVIVGVSLAVSLLTLFSMTKIWNEAFWKPASKELRSLSGSTGQRMALILPIVLMGLITLGLGLGAEPVYALAQQAAAQLLDPGAYVAAVFGGLP</sequence>
<evidence type="ECO:0000256" key="8">
    <source>
        <dbReference type="SAM" id="Phobius"/>
    </source>
</evidence>
<reference evidence="10 11" key="1">
    <citation type="submission" date="2015-07" db="EMBL/GenBank/DDBJ databases">
        <title>Whole genome sequence of Thermanaerothrix daxensis DSM 23592.</title>
        <authorList>
            <person name="Hemp J."/>
            <person name="Ward L.M."/>
            <person name="Pace L.A."/>
            <person name="Fischer W.W."/>
        </authorList>
    </citation>
    <scope>NUCLEOTIDE SEQUENCE [LARGE SCALE GENOMIC DNA]</scope>
    <source>
        <strain evidence="10 11">GNS-1</strain>
    </source>
</reference>
<feature type="transmembrane region" description="Helical" evidence="8">
    <location>
        <begin position="300"/>
        <end position="320"/>
    </location>
</feature>
<dbReference type="InterPro" id="IPR050586">
    <property type="entry name" value="CPA3_Na-H_Antiporter_D"/>
</dbReference>
<dbReference type="PATRIC" id="fig|869279.4.peg.452"/>
<dbReference type="Proteomes" id="UP000050544">
    <property type="component" value="Unassembled WGS sequence"/>
</dbReference>
<gene>
    <name evidence="10" type="ORF">SE15_02270</name>
</gene>
<feature type="domain" description="NADH:quinone oxidoreductase/Mrp antiporter transmembrane" evidence="9">
    <location>
        <begin position="129"/>
        <end position="419"/>
    </location>
</feature>
<keyword evidence="5 8" id="KW-1133">Transmembrane helix</keyword>
<keyword evidence="3" id="KW-1003">Cell membrane</keyword>
<evidence type="ECO:0000256" key="6">
    <source>
        <dbReference type="ARBA" id="ARBA00023136"/>
    </source>
</evidence>
<evidence type="ECO:0000256" key="7">
    <source>
        <dbReference type="RuleBase" id="RU000320"/>
    </source>
</evidence>